<sequence length="425" mass="49443">MKTPICYKYWDECVDSEDIQLMWNDAEVSKEWTDAGESFGQKVHLSRDPDGQTYLTQTEMRAVAKIVVDRHFKLQLDPDMLCALAEILSDRQLLAESYDKEQQETKIGIMQIAPATAEWLAREVGYREYEIEDVSLLYKPFVNVYFGAAYIKWLSDHDGIPRSEQYVVRAFKGGIKKVNHKSTIKYFDRYFSVKRSLPPKRTQTKYDGRNLTPDILSIDASTEVKEGIGWIYWESIVSDKDMDELWENPDVLKEWTKSGQRHGRVQFSRDSERRSHLSRVEVKAVAEIIVSRYFRGKVQPGSLAALAEICSLRFVYGLHSHTGLMGIDYPTALWMHRDLGFGAYEVNSVEDLFNPFVSMYFGAAYYSWLSEYQGRERSQEFVIQAYMGGPDNVNLQETGPFWKKFQEALGYYNERKRARWSCYIL</sequence>
<dbReference type="PANTHER" id="PTHR37179:SF1">
    <property type="entry name" value="TRANSGLYCOSYLASE"/>
    <property type="match status" value="1"/>
</dbReference>
<accession>A0ABR2N4R5</accession>
<evidence type="ECO:0000313" key="2">
    <source>
        <dbReference type="EMBL" id="KAK8971118.1"/>
    </source>
</evidence>
<dbReference type="Proteomes" id="UP001412067">
    <property type="component" value="Unassembled WGS sequence"/>
</dbReference>
<feature type="domain" description="Transglycosylase SLT" evidence="1">
    <location>
        <begin position="74"/>
        <end position="181"/>
    </location>
</feature>
<dbReference type="SUPFAM" id="SSF53955">
    <property type="entry name" value="Lysozyme-like"/>
    <property type="match status" value="2"/>
</dbReference>
<organism evidence="2 3">
    <name type="scientific">Platanthera guangdongensis</name>
    <dbReference type="NCBI Taxonomy" id="2320717"/>
    <lineage>
        <taxon>Eukaryota</taxon>
        <taxon>Viridiplantae</taxon>
        <taxon>Streptophyta</taxon>
        <taxon>Embryophyta</taxon>
        <taxon>Tracheophyta</taxon>
        <taxon>Spermatophyta</taxon>
        <taxon>Magnoliopsida</taxon>
        <taxon>Liliopsida</taxon>
        <taxon>Asparagales</taxon>
        <taxon>Orchidaceae</taxon>
        <taxon>Orchidoideae</taxon>
        <taxon>Orchideae</taxon>
        <taxon>Orchidinae</taxon>
        <taxon>Platanthera</taxon>
    </lineage>
</organism>
<reference evidence="2 3" key="1">
    <citation type="journal article" date="2022" name="Nat. Plants">
        <title>Genomes of leafy and leafless Platanthera orchids illuminate the evolution of mycoheterotrophy.</title>
        <authorList>
            <person name="Li M.H."/>
            <person name="Liu K.W."/>
            <person name="Li Z."/>
            <person name="Lu H.C."/>
            <person name="Ye Q.L."/>
            <person name="Zhang D."/>
            <person name="Wang J.Y."/>
            <person name="Li Y.F."/>
            <person name="Zhong Z.M."/>
            <person name="Liu X."/>
            <person name="Yu X."/>
            <person name="Liu D.K."/>
            <person name="Tu X.D."/>
            <person name="Liu B."/>
            <person name="Hao Y."/>
            <person name="Liao X.Y."/>
            <person name="Jiang Y.T."/>
            <person name="Sun W.H."/>
            <person name="Chen J."/>
            <person name="Chen Y.Q."/>
            <person name="Ai Y."/>
            <person name="Zhai J.W."/>
            <person name="Wu S.S."/>
            <person name="Zhou Z."/>
            <person name="Hsiao Y.Y."/>
            <person name="Wu W.L."/>
            <person name="Chen Y.Y."/>
            <person name="Lin Y.F."/>
            <person name="Hsu J.L."/>
            <person name="Li C.Y."/>
            <person name="Wang Z.W."/>
            <person name="Zhao X."/>
            <person name="Zhong W.Y."/>
            <person name="Ma X.K."/>
            <person name="Ma L."/>
            <person name="Huang J."/>
            <person name="Chen G.Z."/>
            <person name="Huang M.Z."/>
            <person name="Huang L."/>
            <person name="Peng D.H."/>
            <person name="Luo Y.B."/>
            <person name="Zou S.Q."/>
            <person name="Chen S.P."/>
            <person name="Lan S."/>
            <person name="Tsai W.C."/>
            <person name="Van de Peer Y."/>
            <person name="Liu Z.J."/>
        </authorList>
    </citation>
    <scope>NUCLEOTIDE SEQUENCE [LARGE SCALE GENOMIC DNA]</scope>
    <source>
        <strain evidence="2">Lor288</strain>
    </source>
</reference>
<keyword evidence="3" id="KW-1185">Reference proteome</keyword>
<proteinExistence type="predicted"/>
<dbReference type="PANTHER" id="PTHR37179">
    <property type="entry name" value="TRANSGLYCOSYLASE"/>
    <property type="match status" value="1"/>
</dbReference>
<name>A0ABR2N4R5_9ASPA</name>
<protein>
    <recommendedName>
        <fullName evidence="1">Transglycosylase SLT domain-containing protein</fullName>
    </recommendedName>
</protein>
<dbReference type="InterPro" id="IPR023346">
    <property type="entry name" value="Lysozyme-like_dom_sf"/>
</dbReference>
<gene>
    <name evidence="2" type="ORF">KSP40_PGU010633</name>
</gene>
<dbReference type="InterPro" id="IPR008258">
    <property type="entry name" value="Transglycosylase_SLT_dom_1"/>
</dbReference>
<evidence type="ECO:0000259" key="1">
    <source>
        <dbReference type="Pfam" id="PF01464"/>
    </source>
</evidence>
<dbReference type="Gene3D" id="1.10.530.10">
    <property type="match status" value="2"/>
</dbReference>
<comment type="caution">
    <text evidence="2">The sequence shown here is derived from an EMBL/GenBank/DDBJ whole genome shotgun (WGS) entry which is preliminary data.</text>
</comment>
<evidence type="ECO:0000313" key="3">
    <source>
        <dbReference type="Proteomes" id="UP001412067"/>
    </source>
</evidence>
<dbReference type="EMBL" id="JBBWWR010000001">
    <property type="protein sequence ID" value="KAK8971118.1"/>
    <property type="molecule type" value="Genomic_DNA"/>
</dbReference>
<dbReference type="Pfam" id="PF01464">
    <property type="entry name" value="SLT"/>
    <property type="match status" value="1"/>
</dbReference>